<feature type="compositionally biased region" description="Low complexity" evidence="1">
    <location>
        <begin position="64"/>
        <end position="78"/>
    </location>
</feature>
<evidence type="ECO:0000256" key="1">
    <source>
        <dbReference type="SAM" id="MobiDB-lite"/>
    </source>
</evidence>
<evidence type="ECO:0000313" key="3">
    <source>
        <dbReference type="EMBL" id="MBC5731855.1"/>
    </source>
</evidence>
<dbReference type="Gene3D" id="1.10.287.4300">
    <property type="entry name" value="Stage III sporulation protein AH-like"/>
    <property type="match status" value="1"/>
</dbReference>
<accession>A0ABR7HWG5</accession>
<keyword evidence="2" id="KW-0812">Transmembrane</keyword>
<dbReference type="InterPro" id="IPR024232">
    <property type="entry name" value="SpoIIIAH"/>
</dbReference>
<keyword evidence="2" id="KW-0472">Membrane</keyword>
<comment type="caution">
    <text evidence="3">The sequence shown here is derived from an EMBL/GenBank/DDBJ whole genome shotgun (WGS) entry which is preliminary data.</text>
</comment>
<organism evidence="3 4">
    <name type="scientific">Pseudoflavonifractor hominis</name>
    <dbReference type="NCBI Taxonomy" id="2763059"/>
    <lineage>
        <taxon>Bacteria</taxon>
        <taxon>Bacillati</taxon>
        <taxon>Bacillota</taxon>
        <taxon>Clostridia</taxon>
        <taxon>Eubacteriales</taxon>
        <taxon>Oscillospiraceae</taxon>
        <taxon>Pseudoflavonifractor</taxon>
    </lineage>
</organism>
<dbReference type="Pfam" id="PF12685">
    <property type="entry name" value="SpoIIIAH"/>
    <property type="match status" value="1"/>
</dbReference>
<keyword evidence="2" id="KW-1133">Transmembrane helix</keyword>
<dbReference type="Proteomes" id="UP000660021">
    <property type="component" value="Unassembled WGS sequence"/>
</dbReference>
<name>A0ABR7HWG5_9FIRM</name>
<protein>
    <submittedName>
        <fullName evidence="3">SpoIIIAH-like family protein</fullName>
    </submittedName>
</protein>
<dbReference type="RefSeq" id="WP_186964280.1">
    <property type="nucleotide sequence ID" value="NZ_JACOPR010000010.1"/>
</dbReference>
<keyword evidence="4" id="KW-1185">Reference proteome</keyword>
<dbReference type="InterPro" id="IPR038503">
    <property type="entry name" value="SpoIIIAH_sf"/>
</dbReference>
<sequence>MKLWKRNAVVAAIVLFVCVAVYLNWSYNQESADTGKVLGQAALVGGQTNDPLLSAGTEGETAEHSVSPAPSASAAPTVSEEESGYFASARLNRQQARDSALSILQQSAESETADETMKQEMTAAIETMADFTVSEAQVENLVTAKGYTDCVAFLNENSASIVVAATEEGLTDADVARITEIVTGETGLAASQIKIIEAEP</sequence>
<evidence type="ECO:0000313" key="4">
    <source>
        <dbReference type="Proteomes" id="UP000660021"/>
    </source>
</evidence>
<dbReference type="EMBL" id="JACOPR010000010">
    <property type="protein sequence ID" value="MBC5731855.1"/>
    <property type="molecule type" value="Genomic_DNA"/>
</dbReference>
<proteinExistence type="predicted"/>
<feature type="region of interest" description="Disordered" evidence="1">
    <location>
        <begin position="49"/>
        <end position="79"/>
    </location>
</feature>
<feature type="transmembrane region" description="Helical" evidence="2">
    <location>
        <begin position="7"/>
        <end position="25"/>
    </location>
</feature>
<evidence type="ECO:0000256" key="2">
    <source>
        <dbReference type="SAM" id="Phobius"/>
    </source>
</evidence>
<gene>
    <name evidence="3" type="ORF">H8S34_13605</name>
</gene>
<reference evidence="3 4" key="1">
    <citation type="submission" date="2020-08" db="EMBL/GenBank/DDBJ databases">
        <title>Genome public.</title>
        <authorList>
            <person name="Liu C."/>
            <person name="Sun Q."/>
        </authorList>
    </citation>
    <scope>NUCLEOTIDE SEQUENCE [LARGE SCALE GENOMIC DNA]</scope>
    <source>
        <strain evidence="3 4">New-38</strain>
    </source>
</reference>